<gene>
    <name evidence="4" type="ORF">EAX62_00325</name>
</gene>
<dbReference type="NCBIfam" id="NF002381">
    <property type="entry name" value="PRK01388.1"/>
    <property type="match status" value="1"/>
</dbReference>
<dbReference type="Gene3D" id="1.10.3930.10">
    <property type="entry name" value="Arginine deiminase"/>
    <property type="match status" value="1"/>
</dbReference>
<dbReference type="SUPFAM" id="SSF55909">
    <property type="entry name" value="Pentein"/>
    <property type="match status" value="1"/>
</dbReference>
<dbReference type="EMBL" id="REFW01000001">
    <property type="protein sequence ID" value="RMB61165.1"/>
    <property type="molecule type" value="Genomic_DNA"/>
</dbReference>
<dbReference type="Gene3D" id="3.75.10.10">
    <property type="entry name" value="L-arginine/glycine Amidinotransferase, Chain A"/>
    <property type="match status" value="1"/>
</dbReference>
<protein>
    <submittedName>
        <fullName evidence="4">Arginine deiminase</fullName>
        <ecNumber evidence="4">3.5.3.6</ecNumber>
    </submittedName>
</protein>
<dbReference type="GO" id="GO:0019546">
    <property type="term" value="P:L-arginine deiminase pathway"/>
    <property type="evidence" value="ECO:0007669"/>
    <property type="project" value="TreeGrafter"/>
</dbReference>
<comment type="similarity">
    <text evidence="1">Belongs to the arginine deiminase family.</text>
</comment>
<keyword evidence="2 4" id="KW-0378">Hydrolase</keyword>
<keyword evidence="5" id="KW-1185">Reference proteome</keyword>
<dbReference type="InterPro" id="IPR003876">
    <property type="entry name" value="Arg_deiminase"/>
</dbReference>
<evidence type="ECO:0000313" key="5">
    <source>
        <dbReference type="Proteomes" id="UP000275256"/>
    </source>
</evidence>
<name>A0A3M0G874_9ACTN</name>
<reference evidence="4 5" key="1">
    <citation type="submission" date="2018-10" db="EMBL/GenBank/DDBJ databases">
        <title>Tessaracoccus antarcticuss sp. nov., isolated from sediment.</title>
        <authorList>
            <person name="Zhou L.Y."/>
            <person name="Du Z.J."/>
        </authorList>
    </citation>
    <scope>NUCLEOTIDE SEQUENCE [LARGE SCALE GENOMIC DNA]</scope>
    <source>
        <strain evidence="4 5">JDX10</strain>
    </source>
</reference>
<dbReference type="Proteomes" id="UP000275256">
    <property type="component" value="Unassembled WGS sequence"/>
</dbReference>
<dbReference type="PRINTS" id="PR01466">
    <property type="entry name" value="ARGDEIMINASE"/>
</dbReference>
<accession>A0A3M0G874</accession>
<dbReference type="PANTHER" id="PTHR47271">
    <property type="entry name" value="ARGININE DEIMINASE"/>
    <property type="match status" value="1"/>
</dbReference>
<comment type="caution">
    <text evidence="4">The sequence shown here is derived from an EMBL/GenBank/DDBJ whole genome shotgun (WGS) entry which is preliminary data.</text>
</comment>
<dbReference type="OrthoDB" id="9807502at2"/>
<evidence type="ECO:0000256" key="1">
    <source>
        <dbReference type="ARBA" id="ARBA00010206"/>
    </source>
</evidence>
<organism evidence="4 5">
    <name type="scientific">Tessaracoccus antarcticus</name>
    <dbReference type="NCBI Taxonomy" id="2479848"/>
    <lineage>
        <taxon>Bacteria</taxon>
        <taxon>Bacillati</taxon>
        <taxon>Actinomycetota</taxon>
        <taxon>Actinomycetes</taxon>
        <taxon>Propionibacteriales</taxon>
        <taxon>Propionibacteriaceae</taxon>
        <taxon>Tessaracoccus</taxon>
    </lineage>
</organism>
<proteinExistence type="inferred from homology"/>
<dbReference type="RefSeq" id="WP_121899712.1">
    <property type="nucleotide sequence ID" value="NZ_REFW01000001.1"/>
</dbReference>
<dbReference type="GO" id="GO:0016990">
    <property type="term" value="F:arginine deiminase activity"/>
    <property type="evidence" value="ECO:0007669"/>
    <property type="project" value="UniProtKB-EC"/>
</dbReference>
<dbReference type="PIRSF" id="PIRSF006356">
    <property type="entry name" value="Arg_deiminase"/>
    <property type="match status" value="1"/>
</dbReference>
<dbReference type="Pfam" id="PF02274">
    <property type="entry name" value="ADI"/>
    <property type="match status" value="1"/>
</dbReference>
<dbReference type="EC" id="3.5.3.6" evidence="4"/>
<evidence type="ECO:0000313" key="4">
    <source>
        <dbReference type="EMBL" id="RMB61165.1"/>
    </source>
</evidence>
<evidence type="ECO:0000256" key="3">
    <source>
        <dbReference type="PIRSR" id="PIRSR006356-1"/>
    </source>
</evidence>
<dbReference type="AlphaFoldDB" id="A0A3M0G874"/>
<feature type="active site" description="Amidino-cysteine intermediate" evidence="3">
    <location>
        <position position="399"/>
    </location>
</feature>
<dbReference type="PANTHER" id="PTHR47271:SF2">
    <property type="entry name" value="ARGININE DEIMINASE"/>
    <property type="match status" value="1"/>
</dbReference>
<evidence type="ECO:0000256" key="2">
    <source>
        <dbReference type="ARBA" id="ARBA00022801"/>
    </source>
</evidence>
<sequence>MPFQVGSEVGRLRQVIVHRPGVELRALGPLNKERYLFDELLWVERAQEEHDLFVSVLQDRGVVVHHLEDLLRETLAVEEARTDILRRSLDERYVGPLAAGWLMDMFQDMDDAALVGHLLGGMTRAELASRPDCPGSVVLEHLSPHEHILEPLPNHLFARDASTWVGSKVALNSMHRNVRRRETLHYDAIYRHHPLFAGKVGFWSPRKGEGPATVEGGDILVPNPLTVIVGLSERTNARGVERLAERLLESGDVQRVVVLELPRARAFMHLDTVLTMVDRETFVRYGELPPLRSWTITSGVAGHGEQRLVVESHAPGDMGHVIAEALGLTGVRFLAADQDAHGAAREQWDDGCNVLALEPGVVVAYARNVVTNAHLRSQGVEVIEVPGSELGRGRGGPRCMSCPVERDPLD</sequence>